<dbReference type="EMBL" id="NBII01000003">
    <property type="protein sequence ID" value="PAV20501.1"/>
    <property type="molecule type" value="Genomic_DNA"/>
</dbReference>
<keyword evidence="9" id="KW-1185">Reference proteome</keyword>
<dbReference type="GO" id="GO:0005789">
    <property type="term" value="C:endoplasmic reticulum membrane"/>
    <property type="evidence" value="ECO:0007669"/>
    <property type="project" value="TreeGrafter"/>
</dbReference>
<comment type="caution">
    <text evidence="8">The sequence shown here is derived from an EMBL/GenBank/DDBJ whole genome shotgun (WGS) entry which is preliminary data.</text>
</comment>
<feature type="transmembrane region" description="Helical" evidence="7">
    <location>
        <begin position="489"/>
        <end position="507"/>
    </location>
</feature>
<comment type="subcellular location">
    <subcellularLocation>
        <location evidence="1">Endomembrane system</location>
        <topology evidence="1">Multi-pass membrane protein</topology>
    </subcellularLocation>
</comment>
<feature type="transmembrane region" description="Helical" evidence="7">
    <location>
        <begin position="445"/>
        <end position="468"/>
    </location>
</feature>
<evidence type="ECO:0000313" key="8">
    <source>
        <dbReference type="EMBL" id="PAV20501.1"/>
    </source>
</evidence>
<evidence type="ECO:0000256" key="1">
    <source>
        <dbReference type="ARBA" id="ARBA00004127"/>
    </source>
</evidence>
<dbReference type="Pfam" id="PF08449">
    <property type="entry name" value="UAA"/>
    <property type="match status" value="2"/>
</dbReference>
<dbReference type="GO" id="GO:0000139">
    <property type="term" value="C:Golgi membrane"/>
    <property type="evidence" value="ECO:0007669"/>
    <property type="project" value="TreeGrafter"/>
</dbReference>
<feature type="transmembrane region" description="Helical" evidence="7">
    <location>
        <begin position="229"/>
        <end position="250"/>
    </location>
</feature>
<keyword evidence="4 7" id="KW-0812">Transmembrane</keyword>
<dbReference type="Proteomes" id="UP000217199">
    <property type="component" value="Unassembled WGS sequence"/>
</dbReference>
<dbReference type="InParanoid" id="A0A286ULL4"/>
<evidence type="ECO:0000256" key="6">
    <source>
        <dbReference type="ARBA" id="ARBA00023136"/>
    </source>
</evidence>
<accession>A0A286ULL4</accession>
<sequence length="516" mass="57130">MTFLSHSIPRILAWATIIDPLTTFSLIFGGCCSNALTLELITSQYPPAGTLITFAQFLFVALVGLRKQLVILPPRVSRKAALKKVADTIRSTPARRILVYGSDESECRIFAKELVLLVGGNLAETVSGSDDIFNREQIKAVEHEHTKSSPSLDIEDTNHVSSILLDSSSHERSLDVFRILLQKDHLLSNRLDMVLDISDPKNLSVLHPHVSVSSLLPFRLRLKRRRIPLSRYIVQVSLFLLISLLNNAAFAYNIPMAVHIIFRSGGLVVNMLLGWLYEKRRYTKIQVFSVMMVTLGVALTTLSSMQAKPRRQIKSLSEPIGSSSDTFTTSYMKYLIGIGMLTLALILSGILGISQDRTFERYGRGNWEEAMFYLHALSLPLFSFAWPQLTTQFYGANSGPRVSIGFNTLYSYVADTKTCGTSDPRTSSPDLLPPLPYLPIRLPNLHIPAFYIPLLLNVITQLFCVSGVNRLTSKANSLTVSLILVVRKAVSLGAAAVLAGSIGYTLGTRVSQKKID</sequence>
<name>A0A286ULL4_9AGAM</name>
<keyword evidence="2" id="KW-0813">Transport</keyword>
<organism evidence="8 9">
    <name type="scientific">Pyrrhoderma noxium</name>
    <dbReference type="NCBI Taxonomy" id="2282107"/>
    <lineage>
        <taxon>Eukaryota</taxon>
        <taxon>Fungi</taxon>
        <taxon>Dikarya</taxon>
        <taxon>Basidiomycota</taxon>
        <taxon>Agaricomycotina</taxon>
        <taxon>Agaricomycetes</taxon>
        <taxon>Hymenochaetales</taxon>
        <taxon>Hymenochaetaceae</taxon>
        <taxon>Pyrrhoderma</taxon>
    </lineage>
</organism>
<dbReference type="GO" id="GO:0005462">
    <property type="term" value="F:UDP-N-acetylglucosamine transmembrane transporter activity"/>
    <property type="evidence" value="ECO:0007669"/>
    <property type="project" value="TreeGrafter"/>
</dbReference>
<protein>
    <submittedName>
        <fullName evidence="8">UAA transporter</fullName>
    </submittedName>
</protein>
<evidence type="ECO:0000256" key="7">
    <source>
        <dbReference type="SAM" id="Phobius"/>
    </source>
</evidence>
<evidence type="ECO:0000256" key="5">
    <source>
        <dbReference type="ARBA" id="ARBA00022989"/>
    </source>
</evidence>
<reference evidence="8 9" key="1">
    <citation type="journal article" date="2017" name="Mol. Ecol.">
        <title>Comparative and population genomic landscape of Phellinus noxius: A hypervariable fungus causing root rot in trees.</title>
        <authorList>
            <person name="Chung C.L."/>
            <person name="Lee T.J."/>
            <person name="Akiba M."/>
            <person name="Lee H.H."/>
            <person name="Kuo T.H."/>
            <person name="Liu D."/>
            <person name="Ke H.M."/>
            <person name="Yokoi T."/>
            <person name="Roa M.B."/>
            <person name="Lu M.J."/>
            <person name="Chang Y.Y."/>
            <person name="Ann P.J."/>
            <person name="Tsai J.N."/>
            <person name="Chen C.Y."/>
            <person name="Tzean S.S."/>
            <person name="Ota Y."/>
            <person name="Hattori T."/>
            <person name="Sahashi N."/>
            <person name="Liou R.F."/>
            <person name="Kikuchi T."/>
            <person name="Tsai I.J."/>
        </authorList>
    </citation>
    <scope>NUCLEOTIDE SEQUENCE [LARGE SCALE GENOMIC DNA]</scope>
    <source>
        <strain evidence="8 9">FFPRI411160</strain>
    </source>
</reference>
<proteinExistence type="predicted"/>
<dbReference type="SUPFAM" id="SSF103481">
    <property type="entry name" value="Multidrug resistance efflux transporter EmrE"/>
    <property type="match status" value="1"/>
</dbReference>
<gene>
    <name evidence="8" type="ORF">PNOK_0312800</name>
</gene>
<dbReference type="InterPro" id="IPR037185">
    <property type="entry name" value="EmrE-like"/>
</dbReference>
<keyword evidence="3" id="KW-0762">Sugar transport</keyword>
<dbReference type="GO" id="GO:0005464">
    <property type="term" value="F:UDP-xylose transmembrane transporter activity"/>
    <property type="evidence" value="ECO:0007669"/>
    <property type="project" value="TreeGrafter"/>
</dbReference>
<dbReference type="InterPro" id="IPR013657">
    <property type="entry name" value="SCL35B1-4/HUT1"/>
</dbReference>
<evidence type="ECO:0000256" key="2">
    <source>
        <dbReference type="ARBA" id="ARBA00022448"/>
    </source>
</evidence>
<feature type="transmembrane region" description="Helical" evidence="7">
    <location>
        <begin position="288"/>
        <end position="307"/>
    </location>
</feature>
<feature type="transmembrane region" description="Helical" evidence="7">
    <location>
        <begin position="372"/>
        <end position="389"/>
    </location>
</feature>
<feature type="transmembrane region" description="Helical" evidence="7">
    <location>
        <begin position="48"/>
        <end position="65"/>
    </location>
</feature>
<keyword evidence="5 7" id="KW-1133">Transmembrane helix</keyword>
<feature type="transmembrane region" description="Helical" evidence="7">
    <location>
        <begin position="12"/>
        <end position="36"/>
    </location>
</feature>
<feature type="transmembrane region" description="Helical" evidence="7">
    <location>
        <begin position="331"/>
        <end position="351"/>
    </location>
</feature>
<dbReference type="AlphaFoldDB" id="A0A286ULL4"/>
<feature type="transmembrane region" description="Helical" evidence="7">
    <location>
        <begin position="256"/>
        <end position="276"/>
    </location>
</feature>
<evidence type="ECO:0000256" key="4">
    <source>
        <dbReference type="ARBA" id="ARBA00022692"/>
    </source>
</evidence>
<evidence type="ECO:0000256" key="3">
    <source>
        <dbReference type="ARBA" id="ARBA00022597"/>
    </source>
</evidence>
<dbReference type="PANTHER" id="PTHR10778">
    <property type="entry name" value="SOLUTE CARRIER FAMILY 35 MEMBER B"/>
    <property type="match status" value="1"/>
</dbReference>
<dbReference type="OrthoDB" id="999962at2759"/>
<keyword evidence="6 7" id="KW-0472">Membrane</keyword>
<dbReference type="PANTHER" id="PTHR10778:SF4">
    <property type="entry name" value="NUCLEOTIDE SUGAR TRANSPORTER SLC35B4"/>
    <property type="match status" value="1"/>
</dbReference>
<evidence type="ECO:0000313" key="9">
    <source>
        <dbReference type="Proteomes" id="UP000217199"/>
    </source>
</evidence>